<dbReference type="Pfam" id="PF00497">
    <property type="entry name" value="SBP_bac_3"/>
    <property type="match status" value="1"/>
</dbReference>
<keyword evidence="1 2" id="KW-0732">Signal</keyword>
<keyword evidence="5" id="KW-1185">Reference proteome</keyword>
<dbReference type="Gene3D" id="3.40.190.10">
    <property type="entry name" value="Periplasmic binding protein-like II"/>
    <property type="match status" value="2"/>
</dbReference>
<evidence type="ECO:0000313" key="4">
    <source>
        <dbReference type="EMBL" id="MCA6079238.1"/>
    </source>
</evidence>
<dbReference type="SUPFAM" id="SSF53850">
    <property type="entry name" value="Periplasmic binding protein-like II"/>
    <property type="match status" value="1"/>
</dbReference>
<feature type="domain" description="Solute-binding protein family 3/N-terminal" evidence="3">
    <location>
        <begin position="35"/>
        <end position="272"/>
    </location>
</feature>
<sequence>MKRTFLLLAFLLPSMLMAQFSGDTYSSAKQKGSAEWTFTFANAPGFIFKDDQGNITGITVDLMNAFKAYVEEKEGIKVTVKYQSNDPNNFTRFLSDVKSSNGGVFGLSNTTITQERKSSYSFSPAYITNIGMVISHRDVTTVEDLSEISEKFKGMTAVTVKNSTNEKRILEIKSKYWNDLKIEYVPSFQKAVEEVAASKTKFTDIDFTYYLAAVQAKKPLKRHPGGDNTAEQFGIIMPKSNDWAPLLESFMKSGFVGGMEYKKIVAQNLGSSAMKYLDTL</sequence>
<evidence type="ECO:0000313" key="5">
    <source>
        <dbReference type="Proteomes" id="UP001139409"/>
    </source>
</evidence>
<comment type="caution">
    <text evidence="4">The sequence shown here is derived from an EMBL/GenBank/DDBJ whole genome shotgun (WGS) entry which is preliminary data.</text>
</comment>
<proteinExistence type="predicted"/>
<dbReference type="RefSeq" id="WP_225700097.1">
    <property type="nucleotide sequence ID" value="NZ_JAIXNE010000012.1"/>
</dbReference>
<organism evidence="4 5">
    <name type="scientific">Fulvivirga sedimenti</name>
    <dbReference type="NCBI Taxonomy" id="2879465"/>
    <lineage>
        <taxon>Bacteria</taxon>
        <taxon>Pseudomonadati</taxon>
        <taxon>Bacteroidota</taxon>
        <taxon>Cytophagia</taxon>
        <taxon>Cytophagales</taxon>
        <taxon>Fulvivirgaceae</taxon>
        <taxon>Fulvivirga</taxon>
    </lineage>
</organism>
<dbReference type="PANTHER" id="PTHR35936:SF17">
    <property type="entry name" value="ARGININE-BINDING EXTRACELLULAR PROTEIN ARTP"/>
    <property type="match status" value="1"/>
</dbReference>
<name>A0A9X1HYA0_9BACT</name>
<evidence type="ECO:0000256" key="2">
    <source>
        <dbReference type="SAM" id="SignalP"/>
    </source>
</evidence>
<dbReference type="AlphaFoldDB" id="A0A9X1HYA0"/>
<accession>A0A9X1HYA0</accession>
<reference evidence="4" key="1">
    <citation type="submission" date="2021-09" db="EMBL/GenBank/DDBJ databases">
        <title>Fulvivirga sp. isolated from coastal sediment.</title>
        <authorList>
            <person name="Yu H."/>
        </authorList>
    </citation>
    <scope>NUCLEOTIDE SEQUENCE</scope>
    <source>
        <strain evidence="4">1062</strain>
    </source>
</reference>
<dbReference type="EMBL" id="JAIXNE010000012">
    <property type="protein sequence ID" value="MCA6079238.1"/>
    <property type="molecule type" value="Genomic_DNA"/>
</dbReference>
<evidence type="ECO:0000259" key="3">
    <source>
        <dbReference type="SMART" id="SM00062"/>
    </source>
</evidence>
<dbReference type="Proteomes" id="UP001139409">
    <property type="component" value="Unassembled WGS sequence"/>
</dbReference>
<protein>
    <submittedName>
        <fullName evidence="4">Transporter substrate-binding domain-containing protein</fullName>
    </submittedName>
</protein>
<dbReference type="InterPro" id="IPR001638">
    <property type="entry name" value="Solute-binding_3/MltF_N"/>
</dbReference>
<feature type="chain" id="PRO_5040728366" evidence="2">
    <location>
        <begin position="19"/>
        <end position="280"/>
    </location>
</feature>
<dbReference type="SMART" id="SM00062">
    <property type="entry name" value="PBPb"/>
    <property type="match status" value="1"/>
</dbReference>
<feature type="signal peptide" evidence="2">
    <location>
        <begin position="1"/>
        <end position="18"/>
    </location>
</feature>
<dbReference type="PANTHER" id="PTHR35936">
    <property type="entry name" value="MEMBRANE-BOUND LYTIC MUREIN TRANSGLYCOSYLASE F"/>
    <property type="match status" value="1"/>
</dbReference>
<gene>
    <name evidence="4" type="ORF">LDX50_30495</name>
</gene>
<evidence type="ECO:0000256" key="1">
    <source>
        <dbReference type="ARBA" id="ARBA00022729"/>
    </source>
</evidence>